<sequence>MANEQIKKEAKTTVEQVAGAIESVVPSAPEEKIAVHQETVPQKIYVGPNLLGLPRYTVVESIEVPHIQTFIKDCSEIEKLFVAIDKIAETEARIQQKGTLEHRYYNKVFNFFRPGKGDQ</sequence>
<protein>
    <submittedName>
        <fullName evidence="1">Uncharacterized protein</fullName>
    </submittedName>
</protein>
<dbReference type="EMBL" id="CP126101">
    <property type="protein sequence ID" value="WHY53862.1"/>
    <property type="molecule type" value="Genomic_DNA"/>
</dbReference>
<dbReference type="AlphaFoldDB" id="A0AAX3X3B3"/>
<reference evidence="1" key="1">
    <citation type="submission" date="2023-05" db="EMBL/GenBank/DDBJ databases">
        <title>Comparative genomics of Bacillaceae isolates and their secondary metabolite potential.</title>
        <authorList>
            <person name="Song L."/>
            <person name="Nielsen L.J."/>
            <person name="Mohite O."/>
            <person name="Xu X."/>
            <person name="Weber T."/>
            <person name="Kovacs A.T."/>
        </authorList>
    </citation>
    <scope>NUCLEOTIDE SEQUENCE</scope>
    <source>
        <strain evidence="1">LY1</strain>
    </source>
</reference>
<evidence type="ECO:0000313" key="2">
    <source>
        <dbReference type="Proteomes" id="UP001178322"/>
    </source>
</evidence>
<name>A0AAX3X3B3_9BACI</name>
<evidence type="ECO:0000313" key="1">
    <source>
        <dbReference type="EMBL" id="WHY53862.1"/>
    </source>
</evidence>
<dbReference type="Proteomes" id="UP001178322">
    <property type="component" value="Chromosome"/>
</dbReference>
<dbReference type="RefSeq" id="WP_283872341.1">
    <property type="nucleotide sequence ID" value="NZ_CP126101.1"/>
</dbReference>
<accession>A0AAX3X3B3</accession>
<gene>
    <name evidence="1" type="ORF">QNH24_11680</name>
</gene>
<organism evidence="1 2">
    <name type="scientific">Lysinibacillus pakistanensis</name>
    <dbReference type="NCBI Taxonomy" id="759811"/>
    <lineage>
        <taxon>Bacteria</taxon>
        <taxon>Bacillati</taxon>
        <taxon>Bacillota</taxon>
        <taxon>Bacilli</taxon>
        <taxon>Bacillales</taxon>
        <taxon>Bacillaceae</taxon>
        <taxon>Lysinibacillus</taxon>
    </lineage>
</organism>
<proteinExistence type="predicted"/>